<evidence type="ECO:0000313" key="2">
    <source>
        <dbReference type="EMBL" id="OHX65935.1"/>
    </source>
</evidence>
<dbReference type="Pfam" id="PF01476">
    <property type="entry name" value="LysM"/>
    <property type="match status" value="6"/>
</dbReference>
<accession>A0A1S1YYI0</accession>
<feature type="domain" description="LysM" evidence="1">
    <location>
        <begin position="126"/>
        <end position="170"/>
    </location>
</feature>
<evidence type="ECO:0000313" key="3">
    <source>
        <dbReference type="Proteomes" id="UP000179797"/>
    </source>
</evidence>
<feature type="domain" description="LysM" evidence="1">
    <location>
        <begin position="227"/>
        <end position="271"/>
    </location>
</feature>
<keyword evidence="3" id="KW-1185">Reference proteome</keyword>
<dbReference type="SUPFAM" id="SSF54106">
    <property type="entry name" value="LysM domain"/>
    <property type="match status" value="5"/>
</dbReference>
<dbReference type="InterPro" id="IPR018392">
    <property type="entry name" value="LysM"/>
</dbReference>
<dbReference type="AlphaFoldDB" id="A0A1S1YYI0"/>
<dbReference type="STRING" id="915059.NH26_05980"/>
<gene>
    <name evidence="2" type="ORF">NH26_05980</name>
</gene>
<feature type="domain" description="LysM" evidence="1">
    <location>
        <begin position="533"/>
        <end position="577"/>
    </location>
</feature>
<protein>
    <recommendedName>
        <fullName evidence="1">LysM domain-containing protein</fullName>
    </recommendedName>
</protein>
<dbReference type="PANTHER" id="PTHR33734:SF22">
    <property type="entry name" value="MEMBRANE-BOUND LYTIC MUREIN TRANSGLYCOSYLASE D"/>
    <property type="match status" value="1"/>
</dbReference>
<dbReference type="SMART" id="SM00257">
    <property type="entry name" value="LysM"/>
    <property type="match status" value="6"/>
</dbReference>
<evidence type="ECO:0000259" key="1">
    <source>
        <dbReference type="PROSITE" id="PS51782"/>
    </source>
</evidence>
<dbReference type="PROSITE" id="PS51782">
    <property type="entry name" value="LYSM"/>
    <property type="match status" value="6"/>
</dbReference>
<comment type="caution">
    <text evidence="2">The sequence shown here is derived from an EMBL/GenBank/DDBJ whole genome shotgun (WGS) entry which is preliminary data.</text>
</comment>
<reference evidence="2 3" key="1">
    <citation type="journal article" date="2012" name="Int. J. Syst. Evol. Microbiol.">
        <title>Flammeovirga pacifica sp. nov., isolated from deep-sea sediment.</title>
        <authorList>
            <person name="Xu H."/>
            <person name="Fu Y."/>
            <person name="Yang N."/>
            <person name="Ding Z."/>
            <person name="Lai Q."/>
            <person name="Zeng R."/>
        </authorList>
    </citation>
    <scope>NUCLEOTIDE SEQUENCE [LARGE SCALE GENOMIC DNA]</scope>
    <source>
        <strain evidence="3">DSM 24597 / LMG 26175 / WPAGA1</strain>
    </source>
</reference>
<feature type="domain" description="LysM" evidence="1">
    <location>
        <begin position="418"/>
        <end position="470"/>
    </location>
</feature>
<feature type="domain" description="LysM" evidence="1">
    <location>
        <begin position="590"/>
        <end position="633"/>
    </location>
</feature>
<dbReference type="RefSeq" id="WP_044219015.1">
    <property type="nucleotide sequence ID" value="NZ_JRYR02000001.1"/>
</dbReference>
<dbReference type="InterPro" id="IPR036779">
    <property type="entry name" value="LysM_dom_sf"/>
</dbReference>
<feature type="domain" description="LysM" evidence="1">
    <location>
        <begin position="348"/>
        <end position="400"/>
    </location>
</feature>
<dbReference type="CDD" id="cd00118">
    <property type="entry name" value="LysM"/>
    <property type="match status" value="5"/>
</dbReference>
<name>A0A1S1YYI0_FLAPC</name>
<dbReference type="EMBL" id="JRYR02000001">
    <property type="protein sequence ID" value="OHX65935.1"/>
    <property type="molecule type" value="Genomic_DNA"/>
</dbReference>
<dbReference type="GO" id="GO:0008932">
    <property type="term" value="F:lytic endotransglycosylase activity"/>
    <property type="evidence" value="ECO:0007669"/>
    <property type="project" value="TreeGrafter"/>
</dbReference>
<sequence length="634" mass="69402">MKKIYTISLLFGASTLFTSFNKQTDNISSNKSEIVVNYQPLQSDNPYPIITNVQTKTVNGEEITLVDANNIPAFIAGPNQNLMLIANALGVDVKKIYKFNDMDSFDDLQEGHVYYLKAKKSKGLIVNHTVDTEKNLWEVSQRYGIKLSKLAKKNRMKTDEPLARGRVLFLQKKRPKSVPPKVVDLPPLEEPIVEEEIQSKEAPLVETTAVISIGVDSAALNIDPNSKTHTVQEGESLFTISSMYDVTMLELKEWNDIGDNLALEEGQVLVVGKDDEVAVENIVISNAVAEEVAVEETDNSFEIMPSNQKSSGGTITIGEAAVAGGAVVVAAGIAEEEDSGNTEMAAIQKHTVQPGEFYYGIARQYGVSAKQLQSWNNNVELHPGAEIYVSNPEGQNAYKAVAANTAIDATGEYTGTVLTHTVEDGETLASIANKYGVSEQDVINQNKNLQDQGDYHRLPMFLQIPQKNDSEPTFTSRGPATTTVDETMYHQAAAEVKEVDPYNQPAKETEVVVATTPVAVTATAEVASTSKAETHTVAKGETLFAISRKYEVYHKDLIQWNNLPSNGAINEGQVLKLTDPNSGSDTSFPEYHMVSGGETLYSISRKYGISINDIKKLNNMDSNNVNKGQRLRIK</sequence>
<dbReference type="PANTHER" id="PTHR33734">
    <property type="entry name" value="LYSM DOMAIN-CONTAINING GPI-ANCHORED PROTEIN 2"/>
    <property type="match status" value="1"/>
</dbReference>
<proteinExistence type="predicted"/>
<organism evidence="2 3">
    <name type="scientific">Flammeovirga pacifica</name>
    <dbReference type="NCBI Taxonomy" id="915059"/>
    <lineage>
        <taxon>Bacteria</taxon>
        <taxon>Pseudomonadati</taxon>
        <taxon>Bacteroidota</taxon>
        <taxon>Cytophagia</taxon>
        <taxon>Cytophagales</taxon>
        <taxon>Flammeovirgaceae</taxon>
        <taxon>Flammeovirga</taxon>
    </lineage>
</organism>
<dbReference type="Proteomes" id="UP000179797">
    <property type="component" value="Unassembled WGS sequence"/>
</dbReference>
<dbReference type="Gene3D" id="3.10.350.10">
    <property type="entry name" value="LysM domain"/>
    <property type="match status" value="5"/>
</dbReference>
<dbReference type="OrthoDB" id="2149800at2"/>